<dbReference type="eggNOG" id="COG4422">
    <property type="taxonomic scope" value="Bacteria"/>
</dbReference>
<dbReference type="Proteomes" id="UP000215383">
    <property type="component" value="Chromosome 1"/>
</dbReference>
<gene>
    <name evidence="1" type="ORF">SAMEA4364220_01399</name>
</gene>
<accession>A0A239TUK2</accession>
<sequence length="290" mass="34239">MHDIWNPWHGCIKFSEGCQNCYMYFLDKMRGESGARIYKVKNNFYYPLSKNRQGEYKIKSGEMLRVCMTSDFFLEQADIWREEAWHIMRARSDVIFLLITKRIHRVKDCLTSNWGNGWDNIFLTVTCENQKRADERIPQLLNLPFKHKGIICAPFIGRVSIKKYLETEQIEQVICGGENYNGARPCYYEWVKSLRQECVDTNTTFCFMETGTLFIKDGRAYNLSSKKLQSEMAYKSGMNYEGRQIDFKLYDQFGRMIAKEKLYKRQFKERCKLCASQIICNGCSNCENCK</sequence>
<dbReference type="EMBL" id="LT906446">
    <property type="protein sequence ID" value="SNV01212.1"/>
    <property type="molecule type" value="Genomic_DNA"/>
</dbReference>
<evidence type="ECO:0000313" key="2">
    <source>
        <dbReference type="Proteomes" id="UP000215383"/>
    </source>
</evidence>
<dbReference type="InterPro" id="IPR011101">
    <property type="entry name" value="DUF5131"/>
</dbReference>
<name>A0A239TUK2_9FIRM</name>
<keyword evidence="2" id="KW-1185">Reference proteome</keyword>
<organism evidence="1 2">
    <name type="scientific">Megamonas hypermegale</name>
    <dbReference type="NCBI Taxonomy" id="158847"/>
    <lineage>
        <taxon>Bacteria</taxon>
        <taxon>Bacillati</taxon>
        <taxon>Bacillota</taxon>
        <taxon>Negativicutes</taxon>
        <taxon>Selenomonadales</taxon>
        <taxon>Selenomonadaceae</taxon>
        <taxon>Megamonas</taxon>
    </lineage>
</organism>
<protein>
    <submittedName>
        <fullName evidence="1">Bacteriophage protein gp37</fullName>
    </submittedName>
</protein>
<dbReference type="AlphaFoldDB" id="A0A239TUK2"/>
<dbReference type="Pfam" id="PF07505">
    <property type="entry name" value="DUF5131"/>
    <property type="match status" value="1"/>
</dbReference>
<proteinExistence type="predicted"/>
<dbReference type="GeneID" id="78507398"/>
<evidence type="ECO:0000313" key="1">
    <source>
        <dbReference type="EMBL" id="SNV01212.1"/>
    </source>
</evidence>
<reference evidence="1 2" key="1">
    <citation type="submission" date="2017-06" db="EMBL/GenBank/DDBJ databases">
        <authorList>
            <consortium name="Pathogen Informatics"/>
        </authorList>
    </citation>
    <scope>NUCLEOTIDE SEQUENCE [LARGE SCALE GENOMIC DNA]</scope>
    <source>
        <strain evidence="1 2">NCTC10570</strain>
    </source>
</reference>
<dbReference type="RefSeq" id="WP_027889427.1">
    <property type="nucleotide sequence ID" value="NZ_LT906446.1"/>
</dbReference>